<evidence type="ECO:0000313" key="1">
    <source>
        <dbReference type="EMBL" id="PSL27182.1"/>
    </source>
</evidence>
<name>A0A2P8FZN2_9BACT</name>
<dbReference type="AlphaFoldDB" id="A0A2P8FZN2"/>
<reference evidence="1 2" key="1">
    <citation type="submission" date="2018-03" db="EMBL/GenBank/DDBJ databases">
        <title>Genomic Encyclopedia of Archaeal and Bacterial Type Strains, Phase II (KMG-II): from individual species to whole genera.</title>
        <authorList>
            <person name="Goeker M."/>
        </authorList>
    </citation>
    <scope>NUCLEOTIDE SEQUENCE [LARGE SCALE GENOMIC DNA]</scope>
    <source>
        <strain evidence="1 2">DSM 29057</strain>
    </source>
</reference>
<evidence type="ECO:0000313" key="2">
    <source>
        <dbReference type="Proteomes" id="UP000241964"/>
    </source>
</evidence>
<gene>
    <name evidence="1" type="ORF">CLV60_10836</name>
</gene>
<organism evidence="1 2">
    <name type="scientific">Dyadobacter jiangsuensis</name>
    <dbReference type="NCBI Taxonomy" id="1591085"/>
    <lineage>
        <taxon>Bacteria</taxon>
        <taxon>Pseudomonadati</taxon>
        <taxon>Bacteroidota</taxon>
        <taxon>Cytophagia</taxon>
        <taxon>Cytophagales</taxon>
        <taxon>Spirosomataceae</taxon>
        <taxon>Dyadobacter</taxon>
    </lineage>
</organism>
<dbReference type="Proteomes" id="UP000241964">
    <property type="component" value="Unassembled WGS sequence"/>
</dbReference>
<dbReference type="EMBL" id="PYAS01000008">
    <property type="protein sequence ID" value="PSL27182.1"/>
    <property type="molecule type" value="Genomic_DNA"/>
</dbReference>
<accession>A0A2P8FZN2</accession>
<comment type="caution">
    <text evidence="1">The sequence shown here is derived from an EMBL/GenBank/DDBJ whole genome shotgun (WGS) entry which is preliminary data.</text>
</comment>
<keyword evidence="2" id="KW-1185">Reference proteome</keyword>
<protein>
    <submittedName>
        <fullName evidence="1">Uncharacterized protein</fullName>
    </submittedName>
</protein>
<proteinExistence type="predicted"/>
<sequence length="396" mass="45602">MRAQRQFLQTNTTLTTLENPERKRAAITISISIDQNINQKDLRIPVKYDQYRPTLVMNKKVDVSIAFYGKPYQAIVTIKTLMKHSGAHIDKIYFSRERKQPHNDYVGIFKVIDYFRNDPDVRLVVQYPYHHLGLGVMDIERAKTDTRWRQSIMYQYALETTDKPYLCIMHNDMLYSKDMIGDMLREFDAGGPNLAGVGSIGQCWSCPAGPAWANKCNSNTYQEYVPSIDEALEITAAYATPRQKLQKDVIQHGRVHMLPECRLNEYCALIDVNKYRLETVPNGKIGCYGGNWGGVDTATVWSHDMYKKGYVFKHLCLEDYALHAPFDRTGSGTQANTSRDIYENAERNAKAYIEQHFGEIRQTPYVGIANFFDSVKRNVWLAIIHTYGFLKRVFGK</sequence>